<evidence type="ECO:0000313" key="10">
    <source>
        <dbReference type="Proteomes" id="UP000324574"/>
    </source>
</evidence>
<comment type="subcellular location">
    <subcellularLocation>
        <location evidence="1">Cell membrane</location>
        <topology evidence="1">Multi-pass membrane protein</topology>
    </subcellularLocation>
</comment>
<dbReference type="Proteomes" id="UP000324574">
    <property type="component" value="Unassembled WGS sequence"/>
</dbReference>
<feature type="transmembrane region" description="Helical" evidence="8">
    <location>
        <begin position="122"/>
        <end position="140"/>
    </location>
</feature>
<protein>
    <submittedName>
        <fullName evidence="9">ABC transporter permease</fullName>
    </submittedName>
</protein>
<name>A0A5C8F735_9SPIR</name>
<dbReference type="EMBL" id="SAYG01000006">
    <property type="protein sequence ID" value="TXJ45329.1"/>
    <property type="molecule type" value="Genomic_DNA"/>
</dbReference>
<keyword evidence="5 8" id="KW-0812">Transmembrane</keyword>
<dbReference type="InterPro" id="IPR001851">
    <property type="entry name" value="ABC_transp_permease"/>
</dbReference>
<dbReference type="AlphaFoldDB" id="A0A5C8F735"/>
<evidence type="ECO:0000313" key="9">
    <source>
        <dbReference type="EMBL" id="TXJ45329.1"/>
    </source>
</evidence>
<accession>A0A5C8F735</accession>
<reference evidence="9 10" key="1">
    <citation type="journal article" date="1992" name="Lakartidningen">
        <title>[Penicillin V and not amoxicillin is the first choice preparation in acute otitis].</title>
        <authorList>
            <person name="Kamme C."/>
            <person name="Lundgren K."/>
            <person name="Prellner K."/>
        </authorList>
    </citation>
    <scope>NUCLEOTIDE SEQUENCE [LARGE SCALE GENOMIC DNA]</scope>
    <source>
        <strain evidence="9 10">PC3714II</strain>
    </source>
</reference>
<feature type="transmembrane region" description="Helical" evidence="8">
    <location>
        <begin position="92"/>
        <end position="115"/>
    </location>
</feature>
<evidence type="ECO:0000256" key="3">
    <source>
        <dbReference type="ARBA" id="ARBA00022475"/>
    </source>
</evidence>
<dbReference type="Pfam" id="PF02653">
    <property type="entry name" value="BPD_transp_2"/>
    <property type="match status" value="1"/>
</dbReference>
<feature type="transmembrane region" description="Helical" evidence="8">
    <location>
        <begin position="296"/>
        <end position="315"/>
    </location>
</feature>
<evidence type="ECO:0000256" key="2">
    <source>
        <dbReference type="ARBA" id="ARBA00022448"/>
    </source>
</evidence>
<organism evidence="9 10">
    <name type="scientific">Brachyspira aalborgi</name>
    <dbReference type="NCBI Taxonomy" id="29522"/>
    <lineage>
        <taxon>Bacteria</taxon>
        <taxon>Pseudomonadati</taxon>
        <taxon>Spirochaetota</taxon>
        <taxon>Spirochaetia</taxon>
        <taxon>Brachyspirales</taxon>
        <taxon>Brachyspiraceae</taxon>
        <taxon>Brachyspira</taxon>
    </lineage>
</organism>
<evidence type="ECO:0000256" key="1">
    <source>
        <dbReference type="ARBA" id="ARBA00004651"/>
    </source>
</evidence>
<dbReference type="RefSeq" id="WP_147525980.1">
    <property type="nucleotide sequence ID" value="NZ_SAYG01000006.1"/>
</dbReference>
<sequence>MKKIIADKKIFRLLIIGIIIIILMSILTKGRFLHIKNLSSMLFLIPELGILSLGIMIAMIIGGIDLSLVSIANLSSILATMFILYMNGSFVGIFLGIMLGLLVGAICGFINGFLISRVKVHPILVTLGTFQLFQGIAVVITKGYAITNLPESFINFGNGMILFIPIPFIVLFVVWQFVSFLLNKTGFGQSLYLIGTNYKASKLSGLNSDRIINTTYIIVGIIGAIAGLIMVARTNSAKSDYGLSYTLQSILICMLGGVNWSGGVGKSLGIIISVFILQFLSSGFSLMRYSNFFKDFTSGMFLLFILIFYYYMSIYDENKSKKLLKKDNMGNAK</sequence>
<gene>
    <name evidence="9" type="ORF">EPJ70_02785</name>
</gene>
<evidence type="ECO:0000256" key="7">
    <source>
        <dbReference type="ARBA" id="ARBA00023136"/>
    </source>
</evidence>
<feature type="transmembrane region" description="Helical" evidence="8">
    <location>
        <begin position="40"/>
        <end position="61"/>
    </location>
</feature>
<keyword evidence="4" id="KW-0997">Cell inner membrane</keyword>
<keyword evidence="2" id="KW-0813">Transport</keyword>
<dbReference type="PANTHER" id="PTHR32196:SF21">
    <property type="entry name" value="ABC TRANSPORTER PERMEASE PROTEIN YPHD-RELATED"/>
    <property type="match status" value="1"/>
</dbReference>
<feature type="transmembrane region" description="Helical" evidence="8">
    <location>
        <begin position="10"/>
        <end position="28"/>
    </location>
</feature>
<evidence type="ECO:0000256" key="6">
    <source>
        <dbReference type="ARBA" id="ARBA00022989"/>
    </source>
</evidence>
<dbReference type="GO" id="GO:0005886">
    <property type="term" value="C:plasma membrane"/>
    <property type="evidence" value="ECO:0007669"/>
    <property type="project" value="UniProtKB-SubCell"/>
</dbReference>
<keyword evidence="7 8" id="KW-0472">Membrane</keyword>
<keyword evidence="6 8" id="KW-1133">Transmembrane helix</keyword>
<dbReference type="GO" id="GO:0022857">
    <property type="term" value="F:transmembrane transporter activity"/>
    <property type="evidence" value="ECO:0007669"/>
    <property type="project" value="InterPro"/>
</dbReference>
<feature type="transmembrane region" description="Helical" evidence="8">
    <location>
        <begin position="160"/>
        <end position="182"/>
    </location>
</feature>
<proteinExistence type="predicted"/>
<keyword evidence="3" id="KW-1003">Cell membrane</keyword>
<feature type="transmembrane region" description="Helical" evidence="8">
    <location>
        <begin position="211"/>
        <end position="231"/>
    </location>
</feature>
<evidence type="ECO:0000256" key="4">
    <source>
        <dbReference type="ARBA" id="ARBA00022519"/>
    </source>
</evidence>
<evidence type="ECO:0000256" key="8">
    <source>
        <dbReference type="SAM" id="Phobius"/>
    </source>
</evidence>
<comment type="caution">
    <text evidence="9">The sequence shown here is derived from an EMBL/GenBank/DDBJ whole genome shotgun (WGS) entry which is preliminary data.</text>
</comment>
<dbReference type="PANTHER" id="PTHR32196">
    <property type="entry name" value="ABC TRANSPORTER PERMEASE PROTEIN YPHD-RELATED-RELATED"/>
    <property type="match status" value="1"/>
</dbReference>
<evidence type="ECO:0000256" key="5">
    <source>
        <dbReference type="ARBA" id="ARBA00022692"/>
    </source>
</evidence>
<dbReference type="CDD" id="cd06579">
    <property type="entry name" value="TM_PBP1_transp_AraH_like"/>
    <property type="match status" value="1"/>
</dbReference>